<organism evidence="1 2">
    <name type="scientific">Monoraphidium neglectum</name>
    <dbReference type="NCBI Taxonomy" id="145388"/>
    <lineage>
        <taxon>Eukaryota</taxon>
        <taxon>Viridiplantae</taxon>
        <taxon>Chlorophyta</taxon>
        <taxon>core chlorophytes</taxon>
        <taxon>Chlorophyceae</taxon>
        <taxon>CS clade</taxon>
        <taxon>Sphaeropleales</taxon>
        <taxon>Selenastraceae</taxon>
        <taxon>Monoraphidium</taxon>
    </lineage>
</organism>
<reference evidence="1 2" key="1">
    <citation type="journal article" date="2013" name="BMC Genomics">
        <title>Reconstruction of the lipid metabolism for the microalga Monoraphidium neglectum from its genome sequence reveals characteristics suitable for biofuel production.</title>
        <authorList>
            <person name="Bogen C."/>
            <person name="Al-Dilaimi A."/>
            <person name="Albersmeier A."/>
            <person name="Wichmann J."/>
            <person name="Grundmann M."/>
            <person name="Rupp O."/>
            <person name="Lauersen K.J."/>
            <person name="Blifernez-Klassen O."/>
            <person name="Kalinowski J."/>
            <person name="Goesmann A."/>
            <person name="Mussgnug J.H."/>
            <person name="Kruse O."/>
        </authorList>
    </citation>
    <scope>NUCLEOTIDE SEQUENCE [LARGE SCALE GENOMIC DNA]</scope>
    <source>
        <strain evidence="1 2">SAG 48.87</strain>
    </source>
</reference>
<sequence length="104" mass="11371">MTAPDLDLDGQQAHAKGACVQSTKKYGSLRVKLQKQAPRRHFDSGEFFLSMEGKAPADGLLAPADVTPRCSSGADQLPPPAWKCARRFERREPKPSRLSATTYA</sequence>
<evidence type="ECO:0000313" key="1">
    <source>
        <dbReference type="EMBL" id="KIZ04435.1"/>
    </source>
</evidence>
<name>A0A0D2MP14_9CHLO</name>
<gene>
    <name evidence="1" type="ORF">MNEG_3523</name>
</gene>
<dbReference type="Proteomes" id="UP000054498">
    <property type="component" value="Unassembled WGS sequence"/>
</dbReference>
<proteinExistence type="predicted"/>
<accession>A0A0D2MP14</accession>
<dbReference type="KEGG" id="mng:MNEG_3523"/>
<dbReference type="GeneID" id="25736401"/>
<dbReference type="EMBL" id="KK100665">
    <property type="protein sequence ID" value="KIZ04435.1"/>
    <property type="molecule type" value="Genomic_DNA"/>
</dbReference>
<dbReference type="AlphaFoldDB" id="A0A0D2MP14"/>
<dbReference type="RefSeq" id="XP_013903454.1">
    <property type="nucleotide sequence ID" value="XM_014048000.1"/>
</dbReference>
<keyword evidence="2" id="KW-1185">Reference proteome</keyword>
<protein>
    <submittedName>
        <fullName evidence="1">Uncharacterized protein</fullName>
    </submittedName>
</protein>
<evidence type="ECO:0000313" key="2">
    <source>
        <dbReference type="Proteomes" id="UP000054498"/>
    </source>
</evidence>